<evidence type="ECO:0000313" key="4">
    <source>
        <dbReference type="Proteomes" id="UP000243052"/>
    </source>
</evidence>
<dbReference type="GO" id="GO:0007094">
    <property type="term" value="P:mitotic spindle assembly checkpoint signaling"/>
    <property type="evidence" value="ECO:0007669"/>
    <property type="project" value="TreeGrafter"/>
</dbReference>
<dbReference type="STRING" id="45286.A0A109UZI4"/>
<evidence type="ECO:0000256" key="1">
    <source>
        <dbReference type="SAM" id="Coils"/>
    </source>
</evidence>
<organism evidence="3 4">
    <name type="scientific">Eremothecium sinecaudum</name>
    <dbReference type="NCBI Taxonomy" id="45286"/>
    <lineage>
        <taxon>Eukaryota</taxon>
        <taxon>Fungi</taxon>
        <taxon>Dikarya</taxon>
        <taxon>Ascomycota</taxon>
        <taxon>Saccharomycotina</taxon>
        <taxon>Saccharomycetes</taxon>
        <taxon>Saccharomycetales</taxon>
        <taxon>Saccharomycetaceae</taxon>
        <taxon>Eremothecium</taxon>
    </lineage>
</organism>
<reference evidence="3 4" key="1">
    <citation type="submission" date="2016-01" db="EMBL/GenBank/DDBJ databases">
        <title>Genome sequence of the yeast Holleya sinecauda.</title>
        <authorList>
            <person name="Dietrich F.S."/>
        </authorList>
    </citation>
    <scope>NUCLEOTIDE SEQUENCE [LARGE SCALE GENOMIC DNA]</scope>
    <source>
        <strain evidence="3 4">ATCC 58844</strain>
    </source>
</reference>
<dbReference type="Pfam" id="PF08317">
    <property type="entry name" value="Spc7"/>
    <property type="match status" value="1"/>
</dbReference>
<dbReference type="EMBL" id="CP014245">
    <property type="protein sequence ID" value="AMD21331.1"/>
    <property type="molecule type" value="Genomic_DNA"/>
</dbReference>
<feature type="coiled-coil region" evidence="1">
    <location>
        <begin position="579"/>
        <end position="630"/>
    </location>
</feature>
<gene>
    <name evidence="3" type="ORF">AW171_hschr53277</name>
</gene>
<feature type="domain" description="Spc7 kinetochore protein" evidence="2">
    <location>
        <begin position="372"/>
        <end position="682"/>
    </location>
</feature>
<evidence type="ECO:0000313" key="3">
    <source>
        <dbReference type="EMBL" id="AMD21331.1"/>
    </source>
</evidence>
<dbReference type="PANTHER" id="PTHR28260">
    <property type="entry name" value="SPINDLE POLE BODY COMPONENT SPC105"/>
    <property type="match status" value="1"/>
</dbReference>
<dbReference type="InterPro" id="IPR033338">
    <property type="entry name" value="Spc105/Spc7"/>
</dbReference>
<proteinExistence type="predicted"/>
<keyword evidence="1" id="KW-0175">Coiled coil</keyword>
<evidence type="ECO:0000259" key="2">
    <source>
        <dbReference type="SMART" id="SM00787"/>
    </source>
</evidence>
<dbReference type="RefSeq" id="XP_017988327.1">
    <property type="nucleotide sequence ID" value="XM_018132838.1"/>
</dbReference>
<dbReference type="GeneID" id="28724616"/>
<name>A0A109UZI4_9SACH</name>
<dbReference type="Proteomes" id="UP000243052">
    <property type="component" value="Chromosome v"/>
</dbReference>
<dbReference type="OrthoDB" id="5592879at2759"/>
<dbReference type="SMART" id="SM00787">
    <property type="entry name" value="Spc7"/>
    <property type="match status" value="1"/>
</dbReference>
<dbReference type="GO" id="GO:0034501">
    <property type="term" value="P:protein localization to kinetochore"/>
    <property type="evidence" value="ECO:0007669"/>
    <property type="project" value="TreeGrafter"/>
</dbReference>
<dbReference type="PANTHER" id="PTHR28260:SF1">
    <property type="entry name" value="SPINDLE POLE BODY COMPONENT SPC105"/>
    <property type="match status" value="1"/>
</dbReference>
<protein>
    <submittedName>
        <fullName evidence="3">HER052Wp</fullName>
    </submittedName>
</protein>
<dbReference type="AlphaFoldDB" id="A0A109UZI4"/>
<accession>A0A109UZI4</accession>
<dbReference type="GO" id="GO:0000776">
    <property type="term" value="C:kinetochore"/>
    <property type="evidence" value="ECO:0007669"/>
    <property type="project" value="TreeGrafter"/>
</dbReference>
<keyword evidence="4" id="KW-1185">Reference proteome</keyword>
<dbReference type="InterPro" id="IPR013253">
    <property type="entry name" value="Spc7_domain"/>
</dbReference>
<dbReference type="GO" id="GO:1990758">
    <property type="term" value="P:mitotic sister chromatid biorientation"/>
    <property type="evidence" value="ECO:0007669"/>
    <property type="project" value="TreeGrafter"/>
</dbReference>
<sequence length="835" mass="94787">MVTEKRLSLPQRSILKQKSNYNDEDGTSDSLQISSQMQFSMHGLTKEQLLGGNNTTSRINTAQLQSKLNRSVSFAPDVTLHKFDFIPEIPIKIRVPRRKSMLHPLEPTQLQNETMELTNPVNTEFLENENEGASNSPIYEPVFDKEVSMEITQLFTKHSGTPEPDQIGLLEEANTAEETMELTNMQPTLTLKPAEESMEITKPIGADTLSTEVYVNEEEEEPMDITDQQFIERSLSPITLESLTQKQYDSTMEITNVFELNAGDGKQKPPMLMHSSQFVTSTQNDHPLDGTKTLLEPISSKRRKLDDSGHYSSPLKGQIMYEDNLSDAERLSPIPVPIEYTPDKKPLSDISIRKSPSIIAGDFSNTTIKPSFQDEVAEPIPLKKFLDAAGISFSVDLASIENFVPLDFTFTDDIEAISTAQIYNSLYLHAPILEIYSFITKELYRRVTDSQRLFQELEEQISNNPPPSLFRTYFESSDEAKVSINEQITLIQHFAGMEAKKVWVEWRCQHLRGIKAVLEENLSIVEKEYLEVVKQLTEINSIKQRVKSIEKTLIQEVELLKQGGAIIPSTVGFSEKLKVEKLKRELSKSMATINNMETLQKQHIDITENITKLKTQIAAMKQEIDSLKSAHGRNKAYLDYDVNKIKAIFHQTQLFTGIKFDRLVGSLLQVSLHSNKLKITLDLSKADDLESLKIAYHIPNDAEAHFTKFLLDNLKKRSKNVLSFVKNIQNELLAVKKLNLEFQRLQCILPSKIMKSANGLVLHITDLEVARNTKVIYRLAISDFADIIVKHGKGIITMSAQVVYGNGITQELLERHILAKSRKLLPWFKELRPII</sequence>